<evidence type="ECO:0000313" key="4">
    <source>
        <dbReference type="Proteomes" id="UP000199140"/>
    </source>
</evidence>
<dbReference type="Proteomes" id="UP000185487">
    <property type="component" value="Plasmid CBMB27-p2"/>
</dbReference>
<keyword evidence="1" id="KW-0614">Plasmid</keyword>
<accession>A0AAE8HXF7</accession>
<evidence type="ECO:0000313" key="3">
    <source>
        <dbReference type="Proteomes" id="UP000185487"/>
    </source>
</evidence>
<dbReference type="EMBL" id="CP015369">
    <property type="protein sequence ID" value="APT35079.1"/>
    <property type="molecule type" value="Genomic_DNA"/>
</dbReference>
<dbReference type="RefSeq" id="WP_075382231.1">
    <property type="nucleotide sequence ID" value="NZ_CP015369.1"/>
</dbReference>
<dbReference type="EMBL" id="FOPK01000037">
    <property type="protein sequence ID" value="SFH62393.1"/>
    <property type="molecule type" value="Genomic_DNA"/>
</dbReference>
<dbReference type="Proteomes" id="UP000199140">
    <property type="component" value="Unassembled WGS sequence"/>
</dbReference>
<organism evidence="2 4">
    <name type="scientific">Methylobacterium phyllosphaerae</name>
    <dbReference type="NCBI Taxonomy" id="418223"/>
    <lineage>
        <taxon>Bacteria</taxon>
        <taxon>Pseudomonadati</taxon>
        <taxon>Pseudomonadota</taxon>
        <taxon>Alphaproteobacteria</taxon>
        <taxon>Hyphomicrobiales</taxon>
        <taxon>Methylobacteriaceae</taxon>
        <taxon>Methylobacterium</taxon>
    </lineage>
</organism>
<gene>
    <name evidence="1" type="ORF">MCBMB27_05788</name>
    <name evidence="2" type="ORF">SAMN05192567_13722</name>
</gene>
<protein>
    <submittedName>
        <fullName evidence="2">Uncharacterized protein</fullName>
    </submittedName>
</protein>
<reference evidence="2 4" key="2">
    <citation type="submission" date="2016-10" db="EMBL/GenBank/DDBJ databases">
        <authorList>
            <person name="Varghese N."/>
            <person name="Submissions S."/>
        </authorList>
    </citation>
    <scope>NUCLEOTIDE SEQUENCE [LARGE SCALE GENOMIC DNA]</scope>
    <source>
        <strain evidence="2 4">CBMB27</strain>
    </source>
</reference>
<name>A0AAE8HXF7_9HYPH</name>
<dbReference type="AlphaFoldDB" id="A0AAE8HXF7"/>
<geneLocation type="plasmid" evidence="1 3">
    <name>CBMB27-p2</name>
</geneLocation>
<evidence type="ECO:0000313" key="1">
    <source>
        <dbReference type="EMBL" id="APT35079.1"/>
    </source>
</evidence>
<sequence length="67" mass="7207">MPYTLQRLAAGSYDLLLDRDVVGSVVRSLSKGGDIRGCSERRSAIAVSLQLRNGYHPGTRKMGASQA</sequence>
<dbReference type="KEGG" id="mphy:MCBMB27_05788"/>
<keyword evidence="3" id="KW-1185">Reference proteome</keyword>
<proteinExistence type="predicted"/>
<evidence type="ECO:0000313" key="2">
    <source>
        <dbReference type="EMBL" id="SFH62393.1"/>
    </source>
</evidence>
<reference evidence="1 3" key="1">
    <citation type="submission" date="2016-04" db="EMBL/GenBank/DDBJ databases">
        <title>Complete genome sequencing and analysis of CBMB27, Methylobacterium phyllosphaerae isolated from leaf tissues of rice (Oryza sativa L.).</title>
        <authorList>
            <person name="Lee Y."/>
            <person name="Hwangbo K."/>
            <person name="Chung H."/>
            <person name="Yoo J."/>
            <person name="Kim K.Y."/>
            <person name="Sa T.M."/>
            <person name="Um Y."/>
            <person name="Madhaiyan M."/>
        </authorList>
    </citation>
    <scope>NUCLEOTIDE SEQUENCE [LARGE SCALE GENOMIC DNA]</scope>
    <source>
        <strain evidence="1 3">CBMB27</strain>
        <plasmid evidence="1 3">CBMB27-p2</plasmid>
    </source>
</reference>